<accession>A0A024GK63</accession>
<proteinExistence type="predicted"/>
<evidence type="ECO:0000313" key="2">
    <source>
        <dbReference type="Proteomes" id="UP000053237"/>
    </source>
</evidence>
<dbReference type="InParanoid" id="A0A024GK63"/>
<keyword evidence="2" id="KW-1185">Reference proteome</keyword>
<dbReference type="EMBL" id="CAIX01000138">
    <property type="protein sequence ID" value="CCI46724.1"/>
    <property type="molecule type" value="Genomic_DNA"/>
</dbReference>
<dbReference type="Proteomes" id="UP000053237">
    <property type="component" value="Unassembled WGS sequence"/>
</dbReference>
<organism evidence="1 2">
    <name type="scientific">Albugo candida</name>
    <dbReference type="NCBI Taxonomy" id="65357"/>
    <lineage>
        <taxon>Eukaryota</taxon>
        <taxon>Sar</taxon>
        <taxon>Stramenopiles</taxon>
        <taxon>Oomycota</taxon>
        <taxon>Peronosporomycetes</taxon>
        <taxon>Albuginales</taxon>
        <taxon>Albuginaceae</taxon>
        <taxon>Albugo</taxon>
    </lineage>
</organism>
<evidence type="ECO:0000313" key="1">
    <source>
        <dbReference type="EMBL" id="CCI46724.1"/>
    </source>
</evidence>
<protein>
    <submittedName>
        <fullName evidence="1">Uncharacterized protein</fullName>
    </submittedName>
</protein>
<reference evidence="1 2" key="1">
    <citation type="submission" date="2012-05" db="EMBL/GenBank/DDBJ databases">
        <title>Recombination and specialization in a pathogen metapopulation.</title>
        <authorList>
            <person name="Gardiner A."/>
            <person name="Kemen E."/>
            <person name="Schultz-Larsen T."/>
            <person name="MacLean D."/>
            <person name="Van Oosterhout C."/>
            <person name="Jones J.D.G."/>
        </authorList>
    </citation>
    <scope>NUCLEOTIDE SEQUENCE [LARGE SCALE GENOMIC DNA]</scope>
    <source>
        <strain evidence="1 2">Ac Nc2</strain>
    </source>
</reference>
<dbReference type="AlphaFoldDB" id="A0A024GK63"/>
<sequence length="130" mass="14931">MACFFQLLNVPLQFECHQAEMYLISMRMMTKVADREGNKELYFSALHMYNILVVSPVTKDSVNTTECDIRNIIISQLNVSSILKNTSVVKATSMLTMRARKPQRIPALGRVVSLECRTRKRFKNNLLNTT</sequence>
<gene>
    <name evidence="1" type="ORF">BN9_076790</name>
</gene>
<name>A0A024GK63_9STRA</name>
<comment type="caution">
    <text evidence="1">The sequence shown here is derived from an EMBL/GenBank/DDBJ whole genome shotgun (WGS) entry which is preliminary data.</text>
</comment>